<dbReference type="Gramene" id="rna-AYBTSS11_LOCUS14721">
    <property type="protein sequence ID" value="CAJ1951335.1"/>
    <property type="gene ID" value="gene-AYBTSS11_LOCUS14721"/>
</dbReference>
<proteinExistence type="predicted"/>
<dbReference type="Proteomes" id="UP001189624">
    <property type="component" value="Chromosome 4"/>
</dbReference>
<organism evidence="1 2">
    <name type="scientific">Sphenostylis stenocarpa</name>
    <dbReference type="NCBI Taxonomy" id="92480"/>
    <lineage>
        <taxon>Eukaryota</taxon>
        <taxon>Viridiplantae</taxon>
        <taxon>Streptophyta</taxon>
        <taxon>Embryophyta</taxon>
        <taxon>Tracheophyta</taxon>
        <taxon>Spermatophyta</taxon>
        <taxon>Magnoliopsida</taxon>
        <taxon>eudicotyledons</taxon>
        <taxon>Gunneridae</taxon>
        <taxon>Pentapetalae</taxon>
        <taxon>rosids</taxon>
        <taxon>fabids</taxon>
        <taxon>Fabales</taxon>
        <taxon>Fabaceae</taxon>
        <taxon>Papilionoideae</taxon>
        <taxon>50 kb inversion clade</taxon>
        <taxon>NPAAA clade</taxon>
        <taxon>indigoferoid/millettioid clade</taxon>
        <taxon>Phaseoleae</taxon>
        <taxon>Sphenostylis</taxon>
    </lineage>
</organism>
<reference evidence="1" key="1">
    <citation type="submission" date="2023-10" db="EMBL/GenBank/DDBJ databases">
        <authorList>
            <person name="Domelevo Entfellner J.-B."/>
        </authorList>
    </citation>
    <scope>NUCLEOTIDE SEQUENCE</scope>
</reference>
<evidence type="ECO:0000313" key="2">
    <source>
        <dbReference type="Proteomes" id="UP001189624"/>
    </source>
</evidence>
<protein>
    <submittedName>
        <fullName evidence="1">Uncharacterized protein</fullName>
    </submittedName>
</protein>
<dbReference type="EMBL" id="OY731401">
    <property type="protein sequence ID" value="CAJ1951335.1"/>
    <property type="molecule type" value="Genomic_DNA"/>
</dbReference>
<keyword evidence="2" id="KW-1185">Reference proteome</keyword>
<accession>A0AA86SC12</accession>
<evidence type="ECO:0000313" key="1">
    <source>
        <dbReference type="EMBL" id="CAJ1951335.1"/>
    </source>
</evidence>
<gene>
    <name evidence="1" type="ORF">AYBTSS11_LOCUS14721</name>
</gene>
<dbReference type="AlphaFoldDB" id="A0AA86SC12"/>
<name>A0AA86SC12_9FABA</name>
<sequence length="131" mass="15001">MENLVFVWRRWNAMSAGMACSKSVRTGFERTKSTHQELHKAINMGMLRKEMKKSARKYADSSCACEAVILFASNRSSKGLILEEWVEEIVGDSGKLSSFFHKQVQENKVPGIKCHSPSKDKFDELWEINRT</sequence>